<proteinExistence type="predicted"/>
<keyword evidence="1" id="KW-0812">Transmembrane</keyword>
<feature type="transmembrane region" description="Helical" evidence="1">
    <location>
        <begin position="88"/>
        <end position="106"/>
    </location>
</feature>
<evidence type="ECO:0008006" key="4">
    <source>
        <dbReference type="Google" id="ProtNLM"/>
    </source>
</evidence>
<organism evidence="2 3">
    <name type="scientific">Pseudomonas fluorescens</name>
    <dbReference type="NCBI Taxonomy" id="294"/>
    <lineage>
        <taxon>Bacteria</taxon>
        <taxon>Pseudomonadati</taxon>
        <taxon>Pseudomonadota</taxon>
        <taxon>Gammaproteobacteria</taxon>
        <taxon>Pseudomonadales</taxon>
        <taxon>Pseudomonadaceae</taxon>
        <taxon>Pseudomonas</taxon>
    </lineage>
</organism>
<evidence type="ECO:0000313" key="3">
    <source>
        <dbReference type="Proteomes" id="UP000326437"/>
    </source>
</evidence>
<name>A0A5E6YMW8_PSEFL</name>
<evidence type="ECO:0000256" key="1">
    <source>
        <dbReference type="SAM" id="Phobius"/>
    </source>
</evidence>
<sequence length="112" mass="13119">MNRRIGHRILIGLGVFLAVFVLAVSMSAALLRLFDSVQQWQQWRADYYWPLLAWRLLLYAVLTVGWLKLKARLCKLQRLYSRGRLLKIEILFVFLVLLIELSKVLFQNGGTQ</sequence>
<keyword evidence="1" id="KW-0472">Membrane</keyword>
<evidence type="ECO:0000313" key="2">
    <source>
        <dbReference type="EMBL" id="VVN55432.1"/>
    </source>
</evidence>
<accession>A0A5E6YMW8</accession>
<dbReference type="RefSeq" id="WP_150628656.1">
    <property type="nucleotide sequence ID" value="NZ_CABVHO010000014.1"/>
</dbReference>
<reference evidence="2 3" key="1">
    <citation type="submission" date="2019-09" db="EMBL/GenBank/DDBJ databases">
        <authorList>
            <person name="Chandra G."/>
            <person name="Truman W A."/>
        </authorList>
    </citation>
    <scope>NUCLEOTIDE SEQUENCE [LARGE SCALE GENOMIC DNA]</scope>
    <source>
        <strain evidence="2">PS685</strain>
    </source>
</reference>
<dbReference type="AlphaFoldDB" id="A0A5E6YMW8"/>
<gene>
    <name evidence="2" type="ORF">PS685_01865</name>
</gene>
<dbReference type="EMBL" id="CABVHO010000014">
    <property type="protein sequence ID" value="VVN55432.1"/>
    <property type="molecule type" value="Genomic_DNA"/>
</dbReference>
<feature type="transmembrane region" description="Helical" evidence="1">
    <location>
        <begin position="47"/>
        <end position="67"/>
    </location>
</feature>
<keyword evidence="1" id="KW-1133">Transmembrane helix</keyword>
<protein>
    <recommendedName>
        <fullName evidence="4">Transmembrane protein</fullName>
    </recommendedName>
</protein>
<dbReference type="Proteomes" id="UP000326437">
    <property type="component" value="Unassembled WGS sequence"/>
</dbReference>
<feature type="transmembrane region" description="Helical" evidence="1">
    <location>
        <begin position="9"/>
        <end position="31"/>
    </location>
</feature>